<evidence type="ECO:0000313" key="6">
    <source>
        <dbReference type="Proteomes" id="UP000682134"/>
    </source>
</evidence>
<dbReference type="InterPro" id="IPR029062">
    <property type="entry name" value="Class_I_gatase-like"/>
</dbReference>
<dbReference type="InterPro" id="IPR005320">
    <property type="entry name" value="Peptidase_S51"/>
</dbReference>
<dbReference type="GO" id="GO:0008236">
    <property type="term" value="F:serine-type peptidase activity"/>
    <property type="evidence" value="ECO:0007669"/>
    <property type="project" value="UniProtKB-KW"/>
</dbReference>
<comment type="similarity">
    <text evidence="1">Belongs to the peptidase S51 family.</text>
</comment>
<name>A0A940NRV4_9BACI</name>
<comment type="caution">
    <text evidence="5">The sequence shown here is derived from an EMBL/GenBank/DDBJ whole genome shotgun (WGS) entry which is preliminary data.</text>
</comment>
<evidence type="ECO:0000313" key="5">
    <source>
        <dbReference type="EMBL" id="MBP0725872.1"/>
    </source>
</evidence>
<dbReference type="EMBL" id="JAGIYQ010000007">
    <property type="protein sequence ID" value="MBP0725872.1"/>
    <property type="molecule type" value="Genomic_DNA"/>
</dbReference>
<dbReference type="Proteomes" id="UP000682134">
    <property type="component" value="Unassembled WGS sequence"/>
</dbReference>
<protein>
    <submittedName>
        <fullName evidence="5">Type 1 glutamine amidotransferase-like domain-containing protein</fullName>
    </submittedName>
</protein>
<dbReference type="GO" id="GO:0006508">
    <property type="term" value="P:proteolysis"/>
    <property type="evidence" value="ECO:0007669"/>
    <property type="project" value="UniProtKB-KW"/>
</dbReference>
<keyword evidence="4" id="KW-0720">Serine protease</keyword>
<gene>
    <name evidence="5" type="ORF">J5Y03_11895</name>
</gene>
<dbReference type="RefSeq" id="WP_209405883.1">
    <property type="nucleotide sequence ID" value="NZ_JAGIYQ010000007.1"/>
</dbReference>
<evidence type="ECO:0000256" key="2">
    <source>
        <dbReference type="ARBA" id="ARBA00022670"/>
    </source>
</evidence>
<proteinExistence type="inferred from homology"/>
<keyword evidence="5" id="KW-0315">Glutamine amidotransferase</keyword>
<dbReference type="Gene3D" id="3.40.50.880">
    <property type="match status" value="1"/>
</dbReference>
<evidence type="ECO:0000256" key="4">
    <source>
        <dbReference type="ARBA" id="ARBA00022825"/>
    </source>
</evidence>
<sequence length="203" mass="23372">MAKLLLTSNGFYTESIKNQFLKLINGETSNLKVSIITTASPQKENNRFAQKARNDFWEMGFQKIDYLDFEYENPEWLERSDVIYLNGGNPFNLQFHMKKSGADEILRKKAKQNVIIVGVSAGSIILGPNIDIVHHFTPQLNTVNLKDFRALGITDKVVFPHYDREDLFIDSKGKSIEDRIKDFEILNHCTVHRMADEGFMLIE</sequence>
<evidence type="ECO:0000256" key="1">
    <source>
        <dbReference type="ARBA" id="ARBA00006534"/>
    </source>
</evidence>
<dbReference type="AlphaFoldDB" id="A0A940NRV4"/>
<dbReference type="PANTHER" id="PTHR20842:SF0">
    <property type="entry name" value="ALPHA-ASPARTYL DIPEPTIDASE"/>
    <property type="match status" value="1"/>
</dbReference>
<dbReference type="SUPFAM" id="SSF52317">
    <property type="entry name" value="Class I glutamine amidotransferase-like"/>
    <property type="match status" value="1"/>
</dbReference>
<keyword evidence="2" id="KW-0645">Protease</keyword>
<keyword evidence="6" id="KW-1185">Reference proteome</keyword>
<evidence type="ECO:0000256" key="3">
    <source>
        <dbReference type="ARBA" id="ARBA00022801"/>
    </source>
</evidence>
<dbReference type="PANTHER" id="PTHR20842">
    <property type="entry name" value="PROTEASE S51 ALPHA-ASPARTYL DIPEPTIDASE"/>
    <property type="match status" value="1"/>
</dbReference>
<accession>A0A940NRV4</accession>
<organism evidence="5 6">
    <name type="scientific">Gottfriedia endophytica</name>
    <dbReference type="NCBI Taxonomy" id="2820819"/>
    <lineage>
        <taxon>Bacteria</taxon>
        <taxon>Bacillati</taxon>
        <taxon>Bacillota</taxon>
        <taxon>Bacilli</taxon>
        <taxon>Bacillales</taxon>
        <taxon>Bacillaceae</taxon>
        <taxon>Gottfriedia</taxon>
    </lineage>
</organism>
<dbReference type="Pfam" id="PF03575">
    <property type="entry name" value="Peptidase_S51"/>
    <property type="match status" value="1"/>
</dbReference>
<keyword evidence="3" id="KW-0378">Hydrolase</keyword>
<reference evidence="5" key="1">
    <citation type="submission" date="2021-04" db="EMBL/GenBank/DDBJ databases">
        <title>Genome seq and assembly of Bacillus sp.</title>
        <authorList>
            <person name="Chhetri G."/>
        </authorList>
    </citation>
    <scope>NUCLEOTIDE SEQUENCE</scope>
    <source>
        <strain evidence="5">RG28</strain>
    </source>
</reference>